<proteinExistence type="predicted"/>
<dbReference type="Pfam" id="PF00364">
    <property type="entry name" value="Biotin_lipoyl"/>
    <property type="match status" value="1"/>
</dbReference>
<name>A0A644TRR9_9ZZZZ</name>
<dbReference type="SUPFAM" id="SSF51230">
    <property type="entry name" value="Single hybrid motif"/>
    <property type="match status" value="1"/>
</dbReference>
<organism evidence="3">
    <name type="scientific">bioreactor metagenome</name>
    <dbReference type="NCBI Taxonomy" id="1076179"/>
    <lineage>
        <taxon>unclassified sequences</taxon>
        <taxon>metagenomes</taxon>
        <taxon>ecological metagenomes</taxon>
    </lineage>
</organism>
<feature type="domain" description="Lipoyl-binding" evidence="2">
    <location>
        <begin position="40"/>
        <end position="98"/>
    </location>
</feature>
<evidence type="ECO:0000259" key="2">
    <source>
        <dbReference type="Pfam" id="PF00364"/>
    </source>
</evidence>
<gene>
    <name evidence="3" type="ORF">SDC9_14685</name>
</gene>
<dbReference type="EMBL" id="VSSQ01000044">
    <property type="protein sequence ID" value="MPL68952.1"/>
    <property type="molecule type" value="Genomic_DNA"/>
</dbReference>
<keyword evidence="1" id="KW-0472">Membrane</keyword>
<sequence length="103" mass="10793">MLHKKYIILMVVFLTMAIAAWAIGANALVDQKVVLSGTVVGQGLVAPGATVREGDTLLVVSTITGPVPAARATCDGVVREVLVKPGDRVKSNDVVVRIESARK</sequence>
<keyword evidence="1" id="KW-1133">Transmembrane helix</keyword>
<evidence type="ECO:0000313" key="3">
    <source>
        <dbReference type="EMBL" id="MPL68952.1"/>
    </source>
</evidence>
<protein>
    <recommendedName>
        <fullName evidence="2">Lipoyl-binding domain-containing protein</fullName>
    </recommendedName>
</protein>
<dbReference type="Gene3D" id="2.40.50.100">
    <property type="match status" value="1"/>
</dbReference>
<dbReference type="InterPro" id="IPR011053">
    <property type="entry name" value="Single_hybrid_motif"/>
</dbReference>
<feature type="transmembrane region" description="Helical" evidence="1">
    <location>
        <begin position="6"/>
        <end position="29"/>
    </location>
</feature>
<dbReference type="AlphaFoldDB" id="A0A644TRR9"/>
<evidence type="ECO:0000256" key="1">
    <source>
        <dbReference type="SAM" id="Phobius"/>
    </source>
</evidence>
<keyword evidence="1" id="KW-0812">Transmembrane</keyword>
<accession>A0A644TRR9</accession>
<comment type="caution">
    <text evidence="3">The sequence shown here is derived from an EMBL/GenBank/DDBJ whole genome shotgun (WGS) entry which is preliminary data.</text>
</comment>
<dbReference type="InterPro" id="IPR000089">
    <property type="entry name" value="Biotin_lipoyl"/>
</dbReference>
<reference evidence="3" key="1">
    <citation type="submission" date="2019-08" db="EMBL/GenBank/DDBJ databases">
        <authorList>
            <person name="Kucharzyk K."/>
            <person name="Murdoch R.W."/>
            <person name="Higgins S."/>
            <person name="Loffler F."/>
        </authorList>
    </citation>
    <scope>NUCLEOTIDE SEQUENCE</scope>
</reference>